<feature type="region of interest" description="Disordered" evidence="1">
    <location>
        <begin position="373"/>
        <end position="394"/>
    </location>
</feature>
<dbReference type="Proteomes" id="UP000054018">
    <property type="component" value="Unassembled WGS sequence"/>
</dbReference>
<gene>
    <name evidence="2" type="ORF">PISMIDRAFT_512383</name>
</gene>
<proteinExistence type="predicted"/>
<evidence type="ECO:0000313" key="3">
    <source>
        <dbReference type="Proteomes" id="UP000054018"/>
    </source>
</evidence>
<feature type="compositionally biased region" description="Polar residues" evidence="1">
    <location>
        <begin position="302"/>
        <end position="315"/>
    </location>
</feature>
<sequence>MTNMWSTLLPCNLCHQQGCHLDYVCHGIMFGNDHTIKRPQAPEYIVSSSGNNVSFPPAGYPQGVGPVDVPSGNAIGSRVLPVVSPLLHQASTLAPTYQESLWGSLYAQVNYPVSTPSTSYSDEDGRGSIDCTADINAYPSITPLSLNPTAGYPSRYSQDDGSAARFGEPPFARGVASGSTMGLALHDWPDHRPDVSSWSASPQPVMSLVPGPDPSSYPDNENFPVLLGRTTHSDRFTAQPYLPPSEPTEVASTPVKPYDLPYAFPTPPQPNPNAQAVNICASAWTPQPPNLPPPLPSEIDTYESSSGIGSGNLPTPATPPTADHSHTKFTVNPHGANRVRGCAKACRRKMMEGRPRASQPISAHNAGHYYAETQSRTRTRTSAGPPRDQSIETPCGWLQEDGRMCNESVTRRNCATHFAAAHGIKRMAADVEVLCRWCPLSAQKEVTRHNFLRHLREAHLRCPRSKKQDA</sequence>
<evidence type="ECO:0000313" key="2">
    <source>
        <dbReference type="EMBL" id="KIK22081.1"/>
    </source>
</evidence>
<dbReference type="OrthoDB" id="2673806at2759"/>
<dbReference type="EMBL" id="KN833743">
    <property type="protein sequence ID" value="KIK22081.1"/>
    <property type="molecule type" value="Genomic_DNA"/>
</dbReference>
<name>A0A0C9YZA2_9AGAM</name>
<reference evidence="3" key="2">
    <citation type="submission" date="2015-01" db="EMBL/GenBank/DDBJ databases">
        <title>Evolutionary Origins and Diversification of the Mycorrhizal Mutualists.</title>
        <authorList>
            <consortium name="DOE Joint Genome Institute"/>
            <consortium name="Mycorrhizal Genomics Consortium"/>
            <person name="Kohler A."/>
            <person name="Kuo A."/>
            <person name="Nagy L.G."/>
            <person name="Floudas D."/>
            <person name="Copeland A."/>
            <person name="Barry K.W."/>
            <person name="Cichocki N."/>
            <person name="Veneault-Fourrey C."/>
            <person name="LaButti K."/>
            <person name="Lindquist E.A."/>
            <person name="Lipzen A."/>
            <person name="Lundell T."/>
            <person name="Morin E."/>
            <person name="Murat C."/>
            <person name="Riley R."/>
            <person name="Ohm R."/>
            <person name="Sun H."/>
            <person name="Tunlid A."/>
            <person name="Henrissat B."/>
            <person name="Grigoriev I.V."/>
            <person name="Hibbett D.S."/>
            <person name="Martin F."/>
        </authorList>
    </citation>
    <scope>NUCLEOTIDE SEQUENCE [LARGE SCALE GENOMIC DNA]</scope>
    <source>
        <strain evidence="3">441</strain>
    </source>
</reference>
<dbReference type="AlphaFoldDB" id="A0A0C9YZA2"/>
<reference evidence="2 3" key="1">
    <citation type="submission" date="2014-04" db="EMBL/GenBank/DDBJ databases">
        <authorList>
            <consortium name="DOE Joint Genome Institute"/>
            <person name="Kuo A."/>
            <person name="Kohler A."/>
            <person name="Costa M.D."/>
            <person name="Nagy L.G."/>
            <person name="Floudas D."/>
            <person name="Copeland A."/>
            <person name="Barry K.W."/>
            <person name="Cichocki N."/>
            <person name="Veneault-Fourrey C."/>
            <person name="LaButti K."/>
            <person name="Lindquist E.A."/>
            <person name="Lipzen A."/>
            <person name="Lundell T."/>
            <person name="Morin E."/>
            <person name="Murat C."/>
            <person name="Sun H."/>
            <person name="Tunlid A."/>
            <person name="Henrissat B."/>
            <person name="Grigoriev I.V."/>
            <person name="Hibbett D.S."/>
            <person name="Martin F."/>
            <person name="Nordberg H.P."/>
            <person name="Cantor M.N."/>
            <person name="Hua S.X."/>
        </authorList>
    </citation>
    <scope>NUCLEOTIDE SEQUENCE [LARGE SCALE GENOMIC DNA]</scope>
    <source>
        <strain evidence="2 3">441</strain>
    </source>
</reference>
<feature type="region of interest" description="Disordered" evidence="1">
    <location>
        <begin position="302"/>
        <end position="323"/>
    </location>
</feature>
<accession>A0A0C9YZA2</accession>
<organism evidence="2 3">
    <name type="scientific">Pisolithus microcarpus 441</name>
    <dbReference type="NCBI Taxonomy" id="765257"/>
    <lineage>
        <taxon>Eukaryota</taxon>
        <taxon>Fungi</taxon>
        <taxon>Dikarya</taxon>
        <taxon>Basidiomycota</taxon>
        <taxon>Agaricomycotina</taxon>
        <taxon>Agaricomycetes</taxon>
        <taxon>Agaricomycetidae</taxon>
        <taxon>Boletales</taxon>
        <taxon>Sclerodermatineae</taxon>
        <taxon>Pisolithaceae</taxon>
        <taxon>Pisolithus</taxon>
    </lineage>
</organism>
<feature type="compositionally biased region" description="Polar residues" evidence="1">
    <location>
        <begin position="373"/>
        <end position="382"/>
    </location>
</feature>
<protein>
    <submittedName>
        <fullName evidence="2">Uncharacterized protein</fullName>
    </submittedName>
</protein>
<evidence type="ECO:0000256" key="1">
    <source>
        <dbReference type="SAM" id="MobiDB-lite"/>
    </source>
</evidence>
<keyword evidence="3" id="KW-1185">Reference proteome</keyword>
<dbReference type="HOGENOM" id="CLU_571222_0_0_1"/>